<protein>
    <submittedName>
        <fullName evidence="6">Ion_trans domain-containing protein</fullName>
    </submittedName>
</protein>
<feature type="transmembrane region" description="Helical" evidence="2">
    <location>
        <begin position="176"/>
        <end position="199"/>
    </location>
</feature>
<evidence type="ECO:0000313" key="6">
    <source>
        <dbReference type="WBParaSite" id="EVEC_0000179401-mRNA-1"/>
    </source>
</evidence>
<proteinExistence type="predicted"/>
<reference evidence="4 5" key="2">
    <citation type="submission" date="2018-10" db="EMBL/GenBank/DDBJ databases">
        <authorList>
            <consortium name="Pathogen Informatics"/>
        </authorList>
    </citation>
    <scope>NUCLEOTIDE SEQUENCE [LARGE SCALE GENOMIC DNA]</scope>
</reference>
<name>A0A0N4UWD8_ENTVE</name>
<keyword evidence="2" id="KW-0812">Transmembrane</keyword>
<dbReference type="PANTHER" id="PTHR36940">
    <property type="entry name" value="PROTEIN CBG20338"/>
    <property type="match status" value="1"/>
</dbReference>
<dbReference type="EMBL" id="UXUI01007219">
    <property type="protein sequence ID" value="VDD86359.1"/>
    <property type="molecule type" value="Genomic_DNA"/>
</dbReference>
<keyword evidence="2" id="KW-0472">Membrane</keyword>
<reference evidence="6" key="1">
    <citation type="submission" date="2017-02" db="UniProtKB">
        <authorList>
            <consortium name="WormBaseParasite"/>
        </authorList>
    </citation>
    <scope>IDENTIFICATION</scope>
</reference>
<evidence type="ECO:0000256" key="1">
    <source>
        <dbReference type="SAM" id="MobiDB-lite"/>
    </source>
</evidence>
<evidence type="ECO:0000313" key="5">
    <source>
        <dbReference type="Proteomes" id="UP000274131"/>
    </source>
</evidence>
<evidence type="ECO:0000259" key="3">
    <source>
        <dbReference type="Pfam" id="PF23346"/>
    </source>
</evidence>
<dbReference type="InterPro" id="IPR055514">
    <property type="entry name" value="DUF7087"/>
</dbReference>
<dbReference type="OrthoDB" id="5869531at2759"/>
<accession>A0A0N4UWD8</accession>
<keyword evidence="5" id="KW-1185">Reference proteome</keyword>
<evidence type="ECO:0000256" key="2">
    <source>
        <dbReference type="SAM" id="Phobius"/>
    </source>
</evidence>
<gene>
    <name evidence="4" type="ORF">EVEC_LOCUS1502</name>
</gene>
<feature type="region of interest" description="Disordered" evidence="1">
    <location>
        <begin position="37"/>
        <end position="56"/>
    </location>
</feature>
<dbReference type="AlphaFoldDB" id="A0A0N4UWD8"/>
<keyword evidence="2" id="KW-1133">Transmembrane helix</keyword>
<dbReference type="Proteomes" id="UP000274131">
    <property type="component" value="Unassembled WGS sequence"/>
</dbReference>
<dbReference type="WBParaSite" id="EVEC_0000179401-mRNA-1">
    <property type="protein sequence ID" value="EVEC_0000179401-mRNA-1"/>
    <property type="gene ID" value="EVEC_0000179401"/>
</dbReference>
<organism evidence="6">
    <name type="scientific">Enterobius vermicularis</name>
    <name type="common">Human pinworm</name>
    <dbReference type="NCBI Taxonomy" id="51028"/>
    <lineage>
        <taxon>Eukaryota</taxon>
        <taxon>Metazoa</taxon>
        <taxon>Ecdysozoa</taxon>
        <taxon>Nematoda</taxon>
        <taxon>Chromadorea</taxon>
        <taxon>Rhabditida</taxon>
        <taxon>Spirurina</taxon>
        <taxon>Oxyuridomorpha</taxon>
        <taxon>Oxyuroidea</taxon>
        <taxon>Oxyuridae</taxon>
        <taxon>Enterobius</taxon>
    </lineage>
</organism>
<feature type="domain" description="DUF7087" evidence="3">
    <location>
        <begin position="64"/>
        <end position="202"/>
    </location>
</feature>
<evidence type="ECO:0000313" key="4">
    <source>
        <dbReference type="EMBL" id="VDD86359.1"/>
    </source>
</evidence>
<dbReference type="Pfam" id="PF23346">
    <property type="entry name" value="DUF7087"/>
    <property type="match status" value="1"/>
</dbReference>
<feature type="transmembrane region" description="Helical" evidence="2">
    <location>
        <begin position="149"/>
        <end position="170"/>
    </location>
</feature>
<sequence>MTAEETPKVENCDIGLKQSVIGNSTVASSTSGVTDHLEENTGYVKPNSGPTVAENPRHMSLGSSFPTIVYQLRSLQLIALLVQLNTFSNLQICVLYMESDRMGLSAAVPLGIHLLNFYHTGRRLYLNIDGRFDLQQIYTVADPMLKARYAYAVFGSLFYSLLGFFVIGTIPSTVSSVLYTVSKFAVVLASFLVVLAEVYEVVMMKLGQRTKPSSKQF</sequence>
<dbReference type="PANTHER" id="PTHR36940:SF1">
    <property type="entry name" value="DUF3278 DOMAIN-CONTAINING PROTEIN"/>
    <property type="match status" value="1"/>
</dbReference>